<feature type="domain" description="Condensation" evidence="4">
    <location>
        <begin position="186"/>
        <end position="369"/>
    </location>
</feature>
<name>A0A7C8IQC6_9PEZI</name>
<feature type="domain" description="AMP-dependent synthetase/ligase" evidence="3">
    <location>
        <begin position="493"/>
        <end position="634"/>
    </location>
</feature>
<dbReference type="InterPro" id="IPR020845">
    <property type="entry name" value="AMP-binding_CS"/>
</dbReference>
<keyword evidence="1" id="KW-0596">Phosphopantetheine</keyword>
<evidence type="ECO:0000313" key="6">
    <source>
        <dbReference type="Proteomes" id="UP000481858"/>
    </source>
</evidence>
<protein>
    <recommendedName>
        <fullName evidence="7">AMP-dependent synthetase/ligase domain-containing protein</fullName>
    </recommendedName>
</protein>
<comment type="caution">
    <text evidence="5">The sequence shown here is derived from an EMBL/GenBank/DDBJ whole genome shotgun (WGS) entry which is preliminary data.</text>
</comment>
<dbReference type="PANTHER" id="PTHR45527">
    <property type="entry name" value="NONRIBOSOMAL PEPTIDE SYNTHETASE"/>
    <property type="match status" value="1"/>
</dbReference>
<dbReference type="Pfam" id="PF00501">
    <property type="entry name" value="AMP-binding"/>
    <property type="match status" value="2"/>
</dbReference>
<reference evidence="5 6" key="1">
    <citation type="submission" date="2019-12" db="EMBL/GenBank/DDBJ databases">
        <title>Draft genome sequence of the ascomycete Xylaria multiplex DSM 110363.</title>
        <authorList>
            <person name="Buettner E."/>
            <person name="Kellner H."/>
        </authorList>
    </citation>
    <scope>NUCLEOTIDE SEQUENCE [LARGE SCALE GENOMIC DNA]</scope>
    <source>
        <strain evidence="5 6">DSM 110363</strain>
    </source>
</reference>
<keyword evidence="2" id="KW-0597">Phosphoprotein</keyword>
<dbReference type="Proteomes" id="UP000481858">
    <property type="component" value="Unassembled WGS sequence"/>
</dbReference>
<dbReference type="GO" id="GO:0043041">
    <property type="term" value="P:amino acid activation for nonribosomal peptide biosynthetic process"/>
    <property type="evidence" value="ECO:0007669"/>
    <property type="project" value="TreeGrafter"/>
</dbReference>
<sequence length="637" mass="69371">MAQPIECIYINCIYATLVESVDVERFCEVLCHIYAVNAVLRTRIVDSELGLVQVALSETLSIARSSPSSPSGRDDTESLATVLEREKSAPMRLGMPIADGYTYRRIFDNLSRAYRGQPLPPHADFKLFVKHCHSIDPNAVRAFWAPRFSGHPVAFPAMDVEIMPDARCKVKTSIPFGGLKRGARRTHAFSIVFGRVLSARVPSLARLESTLGPTIVTMPVQVNLSRDVTIGALIRERAQERREALKSEALQYGLVGLRTVNDAAKMAARFTTLINFRTPTAEGTDYTNADLDIHGEYEAHLPYGLGISIVFSSKGLAIETLYDPDIVCERQTRRILRQFEHFLNLLLQSPAGTQLGELPLLNTHDRREMIVWNRLVPEPVELGLHDLFRVMARTQPDAPAIQGPDGHFTYATLDSKTDAIAKVLRSRGIGKEDALSLVFEKSIWAIVAQLVVLKAAGVQHRGLCTSFEGPVLALDELQAKLNGVEQSNGAALPVATAVAPILEAPVSPTQAAFILFTSGSTGTPKGHILEHRNLVSSLRAIGRAIGFSPGTRMLQFAAYVWDMSIAETHGTLLAGGCVSMPSGEARESFVAGYIASQKVNTAIFTPTVLRLLAPDDAPSLKTIMSSGEPVDLESADA</sequence>
<dbReference type="PANTHER" id="PTHR45527:SF1">
    <property type="entry name" value="FATTY ACID SYNTHASE"/>
    <property type="match status" value="1"/>
</dbReference>
<dbReference type="GO" id="GO:0003824">
    <property type="term" value="F:catalytic activity"/>
    <property type="evidence" value="ECO:0007669"/>
    <property type="project" value="InterPro"/>
</dbReference>
<dbReference type="Gene3D" id="3.40.50.12780">
    <property type="entry name" value="N-terminal domain of ligase-like"/>
    <property type="match status" value="1"/>
</dbReference>
<accession>A0A7C8IQC6</accession>
<dbReference type="GO" id="GO:0031177">
    <property type="term" value="F:phosphopantetheine binding"/>
    <property type="evidence" value="ECO:0007669"/>
    <property type="project" value="TreeGrafter"/>
</dbReference>
<evidence type="ECO:0000256" key="1">
    <source>
        <dbReference type="ARBA" id="ARBA00022450"/>
    </source>
</evidence>
<dbReference type="Gene3D" id="3.30.559.30">
    <property type="entry name" value="Nonribosomal peptide synthetase, condensation domain"/>
    <property type="match status" value="1"/>
</dbReference>
<evidence type="ECO:0000313" key="5">
    <source>
        <dbReference type="EMBL" id="KAF2967578.1"/>
    </source>
</evidence>
<dbReference type="InParanoid" id="A0A7C8IQC6"/>
<evidence type="ECO:0008006" key="7">
    <source>
        <dbReference type="Google" id="ProtNLM"/>
    </source>
</evidence>
<dbReference type="SUPFAM" id="SSF52777">
    <property type="entry name" value="CoA-dependent acyltransferases"/>
    <property type="match status" value="2"/>
</dbReference>
<dbReference type="InterPro" id="IPR042099">
    <property type="entry name" value="ANL_N_sf"/>
</dbReference>
<dbReference type="Pfam" id="PF00668">
    <property type="entry name" value="Condensation"/>
    <property type="match status" value="1"/>
</dbReference>
<dbReference type="EMBL" id="WUBL01000065">
    <property type="protein sequence ID" value="KAF2967578.1"/>
    <property type="molecule type" value="Genomic_DNA"/>
</dbReference>
<gene>
    <name evidence="5" type="ORF">GQX73_g6017</name>
</gene>
<evidence type="ECO:0000259" key="4">
    <source>
        <dbReference type="Pfam" id="PF00668"/>
    </source>
</evidence>
<dbReference type="AlphaFoldDB" id="A0A7C8IQC6"/>
<dbReference type="GO" id="GO:0005737">
    <property type="term" value="C:cytoplasm"/>
    <property type="evidence" value="ECO:0007669"/>
    <property type="project" value="TreeGrafter"/>
</dbReference>
<proteinExistence type="predicted"/>
<dbReference type="InterPro" id="IPR001242">
    <property type="entry name" value="Condensation_dom"/>
</dbReference>
<dbReference type="PROSITE" id="PS00455">
    <property type="entry name" value="AMP_BINDING"/>
    <property type="match status" value="1"/>
</dbReference>
<organism evidence="5 6">
    <name type="scientific">Xylaria multiplex</name>
    <dbReference type="NCBI Taxonomy" id="323545"/>
    <lineage>
        <taxon>Eukaryota</taxon>
        <taxon>Fungi</taxon>
        <taxon>Dikarya</taxon>
        <taxon>Ascomycota</taxon>
        <taxon>Pezizomycotina</taxon>
        <taxon>Sordariomycetes</taxon>
        <taxon>Xylariomycetidae</taxon>
        <taxon>Xylariales</taxon>
        <taxon>Xylariaceae</taxon>
        <taxon>Xylaria</taxon>
    </lineage>
</organism>
<dbReference type="InterPro" id="IPR000873">
    <property type="entry name" value="AMP-dep_synth/lig_dom"/>
</dbReference>
<dbReference type="GO" id="GO:0044550">
    <property type="term" value="P:secondary metabolite biosynthetic process"/>
    <property type="evidence" value="ECO:0007669"/>
    <property type="project" value="TreeGrafter"/>
</dbReference>
<dbReference type="SUPFAM" id="SSF56801">
    <property type="entry name" value="Acetyl-CoA synthetase-like"/>
    <property type="match status" value="1"/>
</dbReference>
<evidence type="ECO:0000259" key="3">
    <source>
        <dbReference type="Pfam" id="PF00501"/>
    </source>
</evidence>
<feature type="domain" description="AMP-dependent synthetase/ligase" evidence="3">
    <location>
        <begin position="390"/>
        <end position="458"/>
    </location>
</feature>
<evidence type="ECO:0000256" key="2">
    <source>
        <dbReference type="ARBA" id="ARBA00022553"/>
    </source>
</evidence>
<keyword evidence="6" id="KW-1185">Reference proteome</keyword>
<dbReference type="OrthoDB" id="416786at2759"/>